<dbReference type="OMA" id="EYTCNES"/>
<keyword evidence="8" id="KW-0904">Protein phosphatase</keyword>
<comment type="similarity">
    <text evidence="3">Belongs to the protein-tyrosine phosphatase family. Non-receptor class 1 subfamily.</text>
</comment>
<accession>A0A8I6TFI4</accession>
<dbReference type="SUPFAM" id="SSF52799">
    <property type="entry name" value="(Phosphotyrosine protein) phosphatases II"/>
    <property type="match status" value="1"/>
</dbReference>
<keyword evidence="17" id="KW-1185">Reference proteome</keyword>
<dbReference type="GO" id="GO:0005634">
    <property type="term" value="C:nucleus"/>
    <property type="evidence" value="ECO:0007669"/>
    <property type="project" value="TreeGrafter"/>
</dbReference>
<dbReference type="Pfam" id="PF00102">
    <property type="entry name" value="Y_phosphatase"/>
    <property type="match status" value="1"/>
</dbReference>
<dbReference type="KEGG" id="clec:106668240"/>
<evidence type="ECO:0000256" key="9">
    <source>
        <dbReference type="ARBA" id="ARBA00023136"/>
    </source>
</evidence>
<feature type="compositionally biased region" description="Pro residues" evidence="12">
    <location>
        <begin position="341"/>
        <end position="366"/>
    </location>
</feature>
<feature type="binding site" evidence="11">
    <location>
        <position position="194"/>
    </location>
    <ligand>
        <name>substrate</name>
    </ligand>
</feature>
<dbReference type="RefSeq" id="XP_014252273.1">
    <property type="nucleotide sequence ID" value="XM_014396787.2"/>
</dbReference>
<dbReference type="InterPro" id="IPR029021">
    <property type="entry name" value="Prot-tyrosine_phosphatase-like"/>
</dbReference>
<dbReference type="SMART" id="SM00194">
    <property type="entry name" value="PTPc"/>
    <property type="match status" value="1"/>
</dbReference>
<dbReference type="Proteomes" id="UP000494040">
    <property type="component" value="Unassembled WGS sequence"/>
</dbReference>
<evidence type="ECO:0000256" key="6">
    <source>
        <dbReference type="ARBA" id="ARBA00022801"/>
    </source>
</evidence>
<feature type="binding site" evidence="11">
    <location>
        <begin position="229"/>
        <end position="235"/>
    </location>
    <ligand>
        <name>substrate</name>
    </ligand>
</feature>
<dbReference type="PIRSF" id="PIRSF000926">
    <property type="entry name" value="Tyr-Ptase_nr1"/>
    <property type="match status" value="1"/>
</dbReference>
<sequence>MGTDNPKTNVENEFNEIDRSDGWIQLYLEIKVESSKYDFSTSAAIKKKNAAFNRYRDVNPYDHSRIVLQRGTCDYINANLVKVPKANRKYILTQGPLQRTVGHFWLMVWEQKSRGIVMLNRILENNQKKCHLYWPRGEKAHGENVLTLTDVGLSVTFVSFDDKNAYPKTILRLTDLESGESREVIHFQYTMWPDFGVPESARCFVRFLCLVRRSGILEEDSGGPPVVHCSAGIGRSGTFCLVDSCLILMKKLGQKDVNIKELLLEMRSDRMGLIQTPGQLRFSYLAVIEELTMDWESQKEFECLPEEESAWKNTISESDSESDDEPPPLPPPRSDSKREIPPSPPHDLPLPPDRPLPSEPPTPETPTPENELSNNDASMHYNDLGEGLRERKRVEANKKTSDIISEMKRKQEAAESWQRVKRSLLKPFNLGLGACLIGGSVIAIYLYISRES</sequence>
<dbReference type="PANTHER" id="PTHR46047:SF3">
    <property type="entry name" value="TYROSINE-PROTEIN PHOSPHATASE NON-RECEPTOR TYPE 61F"/>
    <property type="match status" value="1"/>
</dbReference>
<name>A0A8I6TFI4_CIMLE</name>
<protein>
    <recommendedName>
        <fullName evidence="4">protein-tyrosine-phosphatase</fullName>
        <ecNumber evidence="4">3.1.3.48</ecNumber>
    </recommendedName>
</protein>
<dbReference type="PROSITE" id="PS00383">
    <property type="entry name" value="TYR_PHOSPHATASE_1"/>
    <property type="match status" value="1"/>
</dbReference>
<dbReference type="InterPro" id="IPR000242">
    <property type="entry name" value="PTP_cat"/>
</dbReference>
<evidence type="ECO:0000313" key="17">
    <source>
        <dbReference type="Proteomes" id="UP000494040"/>
    </source>
</evidence>
<evidence type="ECO:0000256" key="1">
    <source>
        <dbReference type="ARBA" id="ARBA00004240"/>
    </source>
</evidence>
<dbReference type="Gene3D" id="3.90.190.10">
    <property type="entry name" value="Protein tyrosine phosphatase superfamily"/>
    <property type="match status" value="1"/>
</dbReference>
<dbReference type="PANTHER" id="PTHR46047">
    <property type="entry name" value="TYROSINE-PROTEIN PHOSPHATASE NON-RECEPTOR TYPE 61F"/>
    <property type="match status" value="1"/>
</dbReference>
<dbReference type="PROSITE" id="PS50055">
    <property type="entry name" value="TYR_PHOSPHATASE_PTP"/>
    <property type="match status" value="1"/>
</dbReference>
<dbReference type="GO" id="GO:0005783">
    <property type="term" value="C:endoplasmic reticulum"/>
    <property type="evidence" value="ECO:0007669"/>
    <property type="project" value="UniProtKB-SubCell"/>
</dbReference>
<feature type="domain" description="Tyrosine specific protein phosphatases" evidence="15">
    <location>
        <begin position="202"/>
        <end position="281"/>
    </location>
</feature>
<evidence type="ECO:0000256" key="4">
    <source>
        <dbReference type="ARBA" id="ARBA00013064"/>
    </source>
</evidence>
<evidence type="ECO:0000259" key="14">
    <source>
        <dbReference type="PROSITE" id="PS50055"/>
    </source>
</evidence>
<feature type="transmembrane region" description="Helical" evidence="13">
    <location>
        <begin position="428"/>
        <end position="448"/>
    </location>
</feature>
<keyword evidence="7" id="KW-0256">Endoplasmic reticulum</keyword>
<evidence type="ECO:0000313" key="16">
    <source>
        <dbReference type="EnsemblMetazoa" id="XP_014252273.1"/>
    </source>
</evidence>
<keyword evidence="9 13" id="KW-0472">Membrane</keyword>
<dbReference type="EC" id="3.1.3.48" evidence="4"/>
<dbReference type="InterPro" id="IPR003595">
    <property type="entry name" value="Tyr_Pase_cat"/>
</dbReference>
<dbReference type="GO" id="GO:0004726">
    <property type="term" value="F:non-membrane spanning protein tyrosine phosphatase activity"/>
    <property type="evidence" value="ECO:0007669"/>
    <property type="project" value="TreeGrafter"/>
</dbReference>
<dbReference type="InterPro" id="IPR051985">
    <property type="entry name" value="NR_tyrosine_phosphatase"/>
</dbReference>
<dbReference type="AlphaFoldDB" id="A0A8I6TFI4"/>
<evidence type="ECO:0000259" key="15">
    <source>
        <dbReference type="PROSITE" id="PS50056"/>
    </source>
</evidence>
<dbReference type="GO" id="GO:0070373">
    <property type="term" value="P:negative regulation of ERK1 and ERK2 cascade"/>
    <property type="evidence" value="ECO:0007669"/>
    <property type="project" value="TreeGrafter"/>
</dbReference>
<keyword evidence="5" id="KW-0597">Phosphoprotein</keyword>
<dbReference type="GO" id="GO:0046426">
    <property type="term" value="P:negative regulation of receptor signaling pathway via JAK-STAT"/>
    <property type="evidence" value="ECO:0007669"/>
    <property type="project" value="TreeGrafter"/>
</dbReference>
<dbReference type="PROSITE" id="PS50056">
    <property type="entry name" value="TYR_PHOSPHATASE_2"/>
    <property type="match status" value="1"/>
</dbReference>
<dbReference type="InterPro" id="IPR012265">
    <property type="entry name" value="Ptpn1/Ptpn2"/>
</dbReference>
<keyword evidence="13" id="KW-1133">Transmembrane helix</keyword>
<organism evidence="16 17">
    <name type="scientific">Cimex lectularius</name>
    <name type="common">Bed bug</name>
    <name type="synonym">Acanthia lectularia</name>
    <dbReference type="NCBI Taxonomy" id="79782"/>
    <lineage>
        <taxon>Eukaryota</taxon>
        <taxon>Metazoa</taxon>
        <taxon>Ecdysozoa</taxon>
        <taxon>Arthropoda</taxon>
        <taxon>Hexapoda</taxon>
        <taxon>Insecta</taxon>
        <taxon>Pterygota</taxon>
        <taxon>Neoptera</taxon>
        <taxon>Paraneoptera</taxon>
        <taxon>Hemiptera</taxon>
        <taxon>Heteroptera</taxon>
        <taxon>Panheteroptera</taxon>
        <taxon>Cimicomorpha</taxon>
        <taxon>Cimicidae</taxon>
        <taxon>Cimex</taxon>
    </lineage>
</organism>
<evidence type="ECO:0000256" key="2">
    <source>
        <dbReference type="ARBA" id="ARBA00004308"/>
    </source>
</evidence>
<keyword evidence="6" id="KW-0378">Hydrolase</keyword>
<feature type="active site" description="Phosphocysteine intermediate" evidence="10">
    <location>
        <position position="229"/>
    </location>
</feature>
<dbReference type="InterPro" id="IPR000387">
    <property type="entry name" value="Tyr_Pase_dom"/>
</dbReference>
<evidence type="ECO:0000256" key="11">
    <source>
        <dbReference type="PIRSR" id="PIRSR000926-2"/>
    </source>
</evidence>
<feature type="region of interest" description="Disordered" evidence="12">
    <location>
        <begin position="302"/>
        <end position="389"/>
    </location>
</feature>
<evidence type="ECO:0000256" key="8">
    <source>
        <dbReference type="ARBA" id="ARBA00022912"/>
    </source>
</evidence>
<evidence type="ECO:0000256" key="5">
    <source>
        <dbReference type="ARBA" id="ARBA00022553"/>
    </source>
</evidence>
<evidence type="ECO:0000256" key="13">
    <source>
        <dbReference type="SAM" id="Phobius"/>
    </source>
</evidence>
<dbReference type="PRINTS" id="PR00700">
    <property type="entry name" value="PRTYPHPHTASE"/>
</dbReference>
<proteinExistence type="inferred from homology"/>
<reference evidence="16" key="1">
    <citation type="submission" date="2022-01" db="UniProtKB">
        <authorList>
            <consortium name="EnsemblMetazoa"/>
        </authorList>
    </citation>
    <scope>IDENTIFICATION</scope>
</reference>
<dbReference type="InterPro" id="IPR016130">
    <property type="entry name" value="Tyr_Pase_AS"/>
</dbReference>
<evidence type="ECO:0000256" key="12">
    <source>
        <dbReference type="SAM" id="MobiDB-lite"/>
    </source>
</evidence>
<evidence type="ECO:0000256" key="3">
    <source>
        <dbReference type="ARBA" id="ARBA00009701"/>
    </source>
</evidence>
<dbReference type="OrthoDB" id="9450131at2759"/>
<dbReference type="GO" id="GO:0019901">
    <property type="term" value="F:protein kinase binding"/>
    <property type="evidence" value="ECO:0007669"/>
    <property type="project" value="TreeGrafter"/>
</dbReference>
<feature type="domain" description="Tyrosine-protein phosphatase" evidence="14">
    <location>
        <begin position="10"/>
        <end position="290"/>
    </location>
</feature>
<comment type="subcellular location">
    <subcellularLocation>
        <location evidence="2">Endomembrane system</location>
    </subcellularLocation>
    <subcellularLocation>
        <location evidence="1">Endoplasmic reticulum</location>
    </subcellularLocation>
</comment>
<feature type="binding site" evidence="11">
    <location>
        <position position="275"/>
    </location>
    <ligand>
        <name>substrate</name>
    </ligand>
</feature>
<keyword evidence="13" id="KW-0812">Transmembrane</keyword>
<dbReference type="EnsemblMetazoa" id="XM_014396787.2">
    <property type="protein sequence ID" value="XP_014252273.1"/>
    <property type="gene ID" value="LOC106668240"/>
</dbReference>
<dbReference type="GeneID" id="106668240"/>
<dbReference type="SMART" id="SM00404">
    <property type="entry name" value="PTPc_motif"/>
    <property type="match status" value="1"/>
</dbReference>
<dbReference type="GO" id="GO:0048666">
    <property type="term" value="P:neuron development"/>
    <property type="evidence" value="ECO:0007669"/>
    <property type="project" value="UniProtKB-ARBA"/>
</dbReference>
<evidence type="ECO:0000256" key="7">
    <source>
        <dbReference type="ARBA" id="ARBA00022824"/>
    </source>
</evidence>
<evidence type="ECO:0000256" key="10">
    <source>
        <dbReference type="PIRSR" id="PIRSR000926-1"/>
    </source>
</evidence>